<dbReference type="EMBL" id="SMBH01000024">
    <property type="protein sequence ID" value="TCU09676.1"/>
    <property type="molecule type" value="Genomic_DNA"/>
</dbReference>
<dbReference type="Gene3D" id="3.40.50.2000">
    <property type="entry name" value="Glycogen Phosphorylase B"/>
    <property type="match status" value="2"/>
</dbReference>
<dbReference type="Proteomes" id="UP000294576">
    <property type="component" value="Unassembled WGS sequence"/>
</dbReference>
<dbReference type="Pfam" id="PF13439">
    <property type="entry name" value="Glyco_transf_4"/>
    <property type="match status" value="1"/>
</dbReference>
<sequence>MTYPANERRLQRQAHHGQLRDGELPDRILMTVDAVGGIWRYAMDLAGELRHGGVETVFAGFGPLPSAHQRREALSIGTLIWLEAPLDWTVDQEGRLVEIPKLLRRLVEEYPVDLLHLNLPSQAAGLAIGIPIVAVSHSCIATWFDSVRGCGLPHGWRWQNRRNRLGFDRADIVLAPSRSHADALRRCYGQITNLEVVHNCSRLVPLPAPKKDFVFAAGRWWDEGKNGVVLDQAAAFADWPVVMAGAAAGPSGQLFKAQHAEVAGELTHEETMVLMACAGIVASPSLYEPFGLAALEAARAGAALVLADIPTYRELWNGAAIFADPRAPRAFAAAINQLAADPVMRLDLGLLARRRSGEFLPDVQCHALLDVYARAMQHRHKLTAAE</sequence>
<reference evidence="4 5" key="1">
    <citation type="submission" date="2019-03" db="EMBL/GenBank/DDBJ databases">
        <title>Genomic Encyclopedia of Type Strains, Phase IV (KMG-V): Genome sequencing to study the core and pangenomes of soil and plant-associated prokaryotes.</title>
        <authorList>
            <person name="Whitman W."/>
        </authorList>
    </citation>
    <scope>NUCLEOTIDE SEQUENCE [LARGE SCALE GENOMIC DNA]</scope>
    <source>
        <strain evidence="4 5">Hc14</strain>
    </source>
</reference>
<dbReference type="SUPFAM" id="SSF53756">
    <property type="entry name" value="UDP-Glycosyltransferase/glycogen phosphorylase"/>
    <property type="match status" value="1"/>
</dbReference>
<comment type="caution">
    <text evidence="4">The sequence shown here is derived from an EMBL/GenBank/DDBJ whole genome shotgun (WGS) entry which is preliminary data.</text>
</comment>
<evidence type="ECO:0000259" key="3">
    <source>
        <dbReference type="Pfam" id="PF13439"/>
    </source>
</evidence>
<evidence type="ECO:0000313" key="5">
    <source>
        <dbReference type="Proteomes" id="UP000294576"/>
    </source>
</evidence>
<protein>
    <submittedName>
        <fullName evidence="4">Glycosyltransferase involved in cell wall biosynthesis</fullName>
    </submittedName>
</protein>
<evidence type="ECO:0000256" key="1">
    <source>
        <dbReference type="ARBA" id="ARBA00022679"/>
    </source>
</evidence>
<feature type="domain" description="Glycosyl transferase family 1" evidence="2">
    <location>
        <begin position="253"/>
        <end position="349"/>
    </location>
</feature>
<dbReference type="GO" id="GO:0009103">
    <property type="term" value="P:lipopolysaccharide biosynthetic process"/>
    <property type="evidence" value="ECO:0007669"/>
    <property type="project" value="TreeGrafter"/>
</dbReference>
<dbReference type="Pfam" id="PF00534">
    <property type="entry name" value="Glycos_transf_1"/>
    <property type="match status" value="1"/>
</dbReference>
<dbReference type="PANTHER" id="PTHR46401">
    <property type="entry name" value="GLYCOSYLTRANSFERASE WBBK-RELATED"/>
    <property type="match status" value="1"/>
</dbReference>
<dbReference type="InterPro" id="IPR001296">
    <property type="entry name" value="Glyco_trans_1"/>
</dbReference>
<feature type="domain" description="Glycosyltransferase subfamily 4-like N-terminal" evidence="3">
    <location>
        <begin position="35"/>
        <end position="199"/>
    </location>
</feature>
<dbReference type="AlphaFoldDB" id="A0A4R3PST3"/>
<proteinExistence type="predicted"/>
<evidence type="ECO:0000259" key="2">
    <source>
        <dbReference type="Pfam" id="PF00534"/>
    </source>
</evidence>
<accession>A0A4R3PST3</accession>
<dbReference type="InterPro" id="IPR028098">
    <property type="entry name" value="Glyco_trans_4-like_N"/>
</dbReference>
<dbReference type="PANTHER" id="PTHR46401:SF2">
    <property type="entry name" value="GLYCOSYLTRANSFERASE WBBK-RELATED"/>
    <property type="match status" value="1"/>
</dbReference>
<name>A0A4R3PST3_RHISU</name>
<dbReference type="GO" id="GO:0016757">
    <property type="term" value="F:glycosyltransferase activity"/>
    <property type="evidence" value="ECO:0007669"/>
    <property type="project" value="InterPro"/>
</dbReference>
<evidence type="ECO:0000313" key="4">
    <source>
        <dbReference type="EMBL" id="TCU09676.1"/>
    </source>
</evidence>
<organism evidence="4 5">
    <name type="scientific">Rhizobium sullae</name>
    <name type="common">Rhizobium hedysari</name>
    <dbReference type="NCBI Taxonomy" id="50338"/>
    <lineage>
        <taxon>Bacteria</taxon>
        <taxon>Pseudomonadati</taxon>
        <taxon>Pseudomonadota</taxon>
        <taxon>Alphaproteobacteria</taxon>
        <taxon>Hyphomicrobiales</taxon>
        <taxon>Rhizobiaceae</taxon>
        <taxon>Rhizobium/Agrobacterium group</taxon>
        <taxon>Rhizobium</taxon>
    </lineage>
</organism>
<gene>
    <name evidence="4" type="ORF">EV132_12476</name>
</gene>
<keyword evidence="1 4" id="KW-0808">Transferase</keyword>